<evidence type="ECO:0000313" key="3">
    <source>
        <dbReference type="WBParaSite" id="EVEC_0000727801-mRNA-1"/>
    </source>
</evidence>
<dbReference type="EMBL" id="UXUI01008654">
    <property type="protein sequence ID" value="VDD92048.1"/>
    <property type="molecule type" value="Genomic_DNA"/>
</dbReference>
<dbReference type="WBParaSite" id="EVEC_0000727801-mRNA-1">
    <property type="protein sequence ID" value="EVEC_0000727801-mRNA-1"/>
    <property type="gene ID" value="EVEC_0000727801"/>
</dbReference>
<dbReference type="Proteomes" id="UP000274131">
    <property type="component" value="Unassembled WGS sequence"/>
</dbReference>
<gene>
    <name evidence="1" type="ORF">EVEC_LOCUS6799</name>
</gene>
<dbReference type="AlphaFoldDB" id="A0A0N4V9Z9"/>
<evidence type="ECO:0000313" key="2">
    <source>
        <dbReference type="Proteomes" id="UP000274131"/>
    </source>
</evidence>
<accession>A0A0N4V9Z9</accession>
<reference evidence="1 2" key="2">
    <citation type="submission" date="2018-10" db="EMBL/GenBank/DDBJ databases">
        <authorList>
            <consortium name="Pathogen Informatics"/>
        </authorList>
    </citation>
    <scope>NUCLEOTIDE SEQUENCE [LARGE SCALE GENOMIC DNA]</scope>
</reference>
<protein>
    <submittedName>
        <fullName evidence="3">Peptidase_C39_2 domain-containing protein</fullName>
    </submittedName>
</protein>
<proteinExistence type="predicted"/>
<reference evidence="3" key="1">
    <citation type="submission" date="2017-02" db="UniProtKB">
        <authorList>
            <consortium name="WormBaseParasite"/>
        </authorList>
    </citation>
    <scope>IDENTIFICATION</scope>
</reference>
<evidence type="ECO:0000313" key="1">
    <source>
        <dbReference type="EMBL" id="VDD92048.1"/>
    </source>
</evidence>
<organism evidence="3">
    <name type="scientific">Enterobius vermicularis</name>
    <name type="common">Human pinworm</name>
    <dbReference type="NCBI Taxonomy" id="51028"/>
    <lineage>
        <taxon>Eukaryota</taxon>
        <taxon>Metazoa</taxon>
        <taxon>Ecdysozoa</taxon>
        <taxon>Nematoda</taxon>
        <taxon>Chromadorea</taxon>
        <taxon>Rhabditida</taxon>
        <taxon>Spirurina</taxon>
        <taxon>Oxyuridomorpha</taxon>
        <taxon>Oxyuroidea</taxon>
        <taxon>Oxyuridae</taxon>
        <taxon>Enterobius</taxon>
    </lineage>
</organism>
<keyword evidence="2" id="KW-1185">Reference proteome</keyword>
<name>A0A0N4V9Z9_ENTVE</name>
<sequence>MDNQDFCAVLVHNSPLNWAANVEEMNQAFELQTAYLLTHTGHGGQKVTIDPYSKTITVLFRNGISWDLGKETWTDLITKTVLVENERR</sequence>